<feature type="compositionally biased region" description="Low complexity" evidence="1">
    <location>
        <begin position="528"/>
        <end position="577"/>
    </location>
</feature>
<keyword evidence="2" id="KW-0472">Membrane</keyword>
<reference evidence="5" key="1">
    <citation type="submission" date="2025-08" db="UniProtKB">
        <authorList>
            <consortium name="RefSeq"/>
        </authorList>
    </citation>
    <scope>IDENTIFICATION</scope>
</reference>
<protein>
    <submittedName>
        <fullName evidence="5">Uncharacterized protein isoform X1</fullName>
    </submittedName>
</protein>
<accession>A0ABM3EA61</accession>
<keyword evidence="2" id="KW-1133">Transmembrane helix</keyword>
<feature type="region of interest" description="Disordered" evidence="1">
    <location>
        <begin position="503"/>
        <end position="630"/>
    </location>
</feature>
<keyword evidence="2" id="KW-0812">Transmembrane</keyword>
<gene>
    <name evidence="5" type="primary">LOC106565322</name>
</gene>
<keyword evidence="3" id="KW-0732">Signal</keyword>
<name>A0ABM3EA61_SALSA</name>
<feature type="compositionally biased region" description="Polar residues" evidence="1">
    <location>
        <begin position="582"/>
        <end position="630"/>
    </location>
</feature>
<evidence type="ECO:0000313" key="4">
    <source>
        <dbReference type="Proteomes" id="UP001652741"/>
    </source>
</evidence>
<feature type="chain" id="PRO_5046732694" evidence="3">
    <location>
        <begin position="28"/>
        <end position="796"/>
    </location>
</feature>
<feature type="transmembrane region" description="Helical" evidence="2">
    <location>
        <begin position="641"/>
        <end position="665"/>
    </location>
</feature>
<evidence type="ECO:0000256" key="1">
    <source>
        <dbReference type="SAM" id="MobiDB-lite"/>
    </source>
</evidence>
<sequence length="796" mass="87158">MALFIPDMAGHLFLVVLLFDTFQSIKAQGPPLPRLTVSPAFIRESDSVQLSCETSPSVSVSQCYLFTEKRDFKPSCRQTLTGTELLSWSDQRSPAVVNVRCFYYAIGSFSPSSDSDPGSVTVQVPPRLTVSPEVIRDTDTVQLRCHTSQSTSVSQCYFYIEERQHLQQTTSCQQSLTGTKLLEWAGRGPTTKVNMRCIYYAVEMSIYSPYSDPVSVTLLDVPQPKLTVSSTVIRERDSVQLICQTPPSVSVSRCYFYTEGRDPKPSPCTRSLTGAELLSWAGERLSAEIKLRCHYTVETHYPSTHSHPAPITILGELQKPDISVNDESSHDITIICVLPESVSDGHSCNLYTGDQTQAYKEAWVRTFNTALSKLFCTFNVTKNDLFRHLQLERDVSCDYRVNTGSHSLSPRSDKYIIIGQKPNITVSLKENFIITCLIPGSVSYDTTCNLYVGEQSKHLIKAHIRKTKHTDSKCWFCQFSVVESDLIRRLQSVRSREVSCDYRVSSGPNSLSPRSDGYSFTVGMTPGPRSTLPPSTTVSPTEDTTVTATSSLTSPLTSSTAVNPTSAVSTVTSTLTPDITVRPTSLTSPLAPSTAVNPTSDLTVSPTLTTDTPKSPTERGQSSTESVVNSNSQKRVLAVQLWQAAVGMASGVGVFLMGLTAVYLCRRTKKTNSQRPTARQDDQRQCDLVMGAMSSAGMLDSRDAGIYSLITYVPSTFLPSGPVQVSTNEDADSENAGVYSLITSVPSTSVPPGPFEENGKSSENDNSDTYHVYSFIPDRPATSAQPDGLYSLLQTH</sequence>
<keyword evidence="4" id="KW-1185">Reference proteome</keyword>
<evidence type="ECO:0000313" key="5">
    <source>
        <dbReference type="RefSeq" id="XP_045567956.1"/>
    </source>
</evidence>
<dbReference type="GeneID" id="106565322"/>
<organism evidence="4 5">
    <name type="scientific">Salmo salar</name>
    <name type="common">Atlantic salmon</name>
    <dbReference type="NCBI Taxonomy" id="8030"/>
    <lineage>
        <taxon>Eukaryota</taxon>
        <taxon>Metazoa</taxon>
        <taxon>Chordata</taxon>
        <taxon>Craniata</taxon>
        <taxon>Vertebrata</taxon>
        <taxon>Euteleostomi</taxon>
        <taxon>Actinopterygii</taxon>
        <taxon>Neopterygii</taxon>
        <taxon>Teleostei</taxon>
        <taxon>Protacanthopterygii</taxon>
        <taxon>Salmoniformes</taxon>
        <taxon>Salmonidae</taxon>
        <taxon>Salmoninae</taxon>
        <taxon>Salmo</taxon>
    </lineage>
</organism>
<evidence type="ECO:0000256" key="3">
    <source>
        <dbReference type="SAM" id="SignalP"/>
    </source>
</evidence>
<feature type="region of interest" description="Disordered" evidence="1">
    <location>
        <begin position="747"/>
        <end position="770"/>
    </location>
</feature>
<dbReference type="Proteomes" id="UP001652741">
    <property type="component" value="Unplaced"/>
</dbReference>
<feature type="signal peptide" evidence="3">
    <location>
        <begin position="1"/>
        <end position="27"/>
    </location>
</feature>
<evidence type="ECO:0000256" key="2">
    <source>
        <dbReference type="SAM" id="Phobius"/>
    </source>
</evidence>
<dbReference type="RefSeq" id="XP_045567956.1">
    <property type="nucleotide sequence ID" value="XM_045712000.1"/>
</dbReference>
<proteinExistence type="predicted"/>